<name>A0ACC6M6U6_9BACI</name>
<reference evidence="1" key="1">
    <citation type="submission" date="2023-11" db="EMBL/GenBank/DDBJ databases">
        <title>Gracilibacillus pellucida a moderately halophilic bacterium isolated from saline soil in Xinjiang province.</title>
        <authorList>
            <person name="Zhang Z."/>
            <person name="Tan F."/>
            <person name="Wang Y."/>
            <person name="Xia M."/>
        </authorList>
    </citation>
    <scope>NUCLEOTIDE SEQUENCE</scope>
    <source>
        <strain evidence="1">S3-1-1</strain>
    </source>
</reference>
<evidence type="ECO:0000313" key="2">
    <source>
        <dbReference type="Proteomes" id="UP001277972"/>
    </source>
</evidence>
<gene>
    <name evidence="1" type="ORF">SH601_12000</name>
</gene>
<sequence length="171" mass="19711">MMHIPPYHKRPEWQRFLAGVASGTIIGYLIFIYMFGQLQENWIEENITLRGELQDLKQTYENLQQNHEALDEQAKKGIQVSEISIDLLNLEELHLENDRIMIHQLEEAIRAEATEAIGKSVDELANSVGLLISTIENKTINIDDFRFQAEVKRIIISETIQLAIELKKAEP</sequence>
<dbReference type="EMBL" id="JAWZSR010000006">
    <property type="protein sequence ID" value="MDX8046705.1"/>
    <property type="molecule type" value="Genomic_DNA"/>
</dbReference>
<evidence type="ECO:0000313" key="1">
    <source>
        <dbReference type="EMBL" id="MDX8046705.1"/>
    </source>
</evidence>
<dbReference type="Proteomes" id="UP001277972">
    <property type="component" value="Unassembled WGS sequence"/>
</dbReference>
<protein>
    <submittedName>
        <fullName evidence="1">Uncharacterized protein</fullName>
    </submittedName>
</protein>
<organism evidence="1 2">
    <name type="scientific">Gracilibacillus pellucidus</name>
    <dbReference type="NCBI Taxonomy" id="3095368"/>
    <lineage>
        <taxon>Bacteria</taxon>
        <taxon>Bacillati</taxon>
        <taxon>Bacillota</taxon>
        <taxon>Bacilli</taxon>
        <taxon>Bacillales</taxon>
        <taxon>Bacillaceae</taxon>
        <taxon>Gracilibacillus</taxon>
    </lineage>
</organism>
<keyword evidence="2" id="KW-1185">Reference proteome</keyword>
<proteinExistence type="predicted"/>
<comment type="caution">
    <text evidence="1">The sequence shown here is derived from an EMBL/GenBank/DDBJ whole genome shotgun (WGS) entry which is preliminary data.</text>
</comment>
<accession>A0ACC6M6U6</accession>